<dbReference type="PANTHER" id="PTHR30151">
    <property type="entry name" value="ALKANE SULFONATE ABC TRANSPORTER-RELATED, MEMBRANE SUBUNIT"/>
    <property type="match status" value="1"/>
</dbReference>
<accession>A0ABT7AIZ9</accession>
<dbReference type="RefSeq" id="WP_283741344.1">
    <property type="nucleotide sequence ID" value="NZ_JASJEV010000008.1"/>
</dbReference>
<feature type="domain" description="ABC transmembrane type-1" evidence="8">
    <location>
        <begin position="135"/>
        <end position="304"/>
    </location>
</feature>
<evidence type="ECO:0000256" key="1">
    <source>
        <dbReference type="ARBA" id="ARBA00004651"/>
    </source>
</evidence>
<feature type="transmembrane region" description="Helical" evidence="7">
    <location>
        <begin position="157"/>
        <end position="179"/>
    </location>
</feature>
<organism evidence="9 10">
    <name type="scientific">Chelatococcus albus</name>
    <dbReference type="NCBI Taxonomy" id="3047466"/>
    <lineage>
        <taxon>Bacteria</taxon>
        <taxon>Pseudomonadati</taxon>
        <taxon>Pseudomonadota</taxon>
        <taxon>Alphaproteobacteria</taxon>
        <taxon>Hyphomicrobiales</taxon>
        <taxon>Chelatococcaceae</taxon>
        <taxon>Chelatococcus</taxon>
    </lineage>
</organism>
<protein>
    <submittedName>
        <fullName evidence="9">ABC transporter permease</fullName>
    </submittedName>
</protein>
<evidence type="ECO:0000256" key="4">
    <source>
        <dbReference type="ARBA" id="ARBA00022692"/>
    </source>
</evidence>
<feature type="transmembrane region" description="Helical" evidence="7">
    <location>
        <begin position="66"/>
        <end position="92"/>
    </location>
</feature>
<proteinExistence type="predicted"/>
<keyword evidence="6 7" id="KW-0472">Membrane</keyword>
<dbReference type="SUPFAM" id="SSF161098">
    <property type="entry name" value="MetI-like"/>
    <property type="match status" value="1"/>
</dbReference>
<keyword evidence="10" id="KW-1185">Reference proteome</keyword>
<keyword evidence="3" id="KW-1003">Cell membrane</keyword>
<name>A0ABT7AIZ9_9HYPH</name>
<evidence type="ECO:0000256" key="7">
    <source>
        <dbReference type="SAM" id="Phobius"/>
    </source>
</evidence>
<comment type="caution">
    <text evidence="9">The sequence shown here is derived from an EMBL/GenBank/DDBJ whole genome shotgun (WGS) entry which is preliminary data.</text>
</comment>
<dbReference type="Pfam" id="PF00528">
    <property type="entry name" value="BPD_transp_1"/>
    <property type="match status" value="1"/>
</dbReference>
<dbReference type="Gene3D" id="1.10.3720.10">
    <property type="entry name" value="MetI-like"/>
    <property type="match status" value="1"/>
</dbReference>
<dbReference type="EMBL" id="JASJEV010000008">
    <property type="protein sequence ID" value="MDJ1159351.1"/>
    <property type="molecule type" value="Genomic_DNA"/>
</dbReference>
<evidence type="ECO:0000256" key="3">
    <source>
        <dbReference type="ARBA" id="ARBA00022475"/>
    </source>
</evidence>
<keyword evidence="5 7" id="KW-1133">Transmembrane helix</keyword>
<dbReference type="PANTHER" id="PTHR30151:SF0">
    <property type="entry name" value="ABC TRANSPORTER PERMEASE PROTEIN MJ0413-RELATED"/>
    <property type="match status" value="1"/>
</dbReference>
<evidence type="ECO:0000256" key="6">
    <source>
        <dbReference type="ARBA" id="ARBA00023136"/>
    </source>
</evidence>
<dbReference type="Proteomes" id="UP001321492">
    <property type="component" value="Unassembled WGS sequence"/>
</dbReference>
<dbReference type="InterPro" id="IPR000515">
    <property type="entry name" value="MetI-like"/>
</dbReference>
<feature type="transmembrane region" description="Helical" evidence="7">
    <location>
        <begin position="127"/>
        <end position="145"/>
    </location>
</feature>
<evidence type="ECO:0000313" key="10">
    <source>
        <dbReference type="Proteomes" id="UP001321492"/>
    </source>
</evidence>
<comment type="subcellular location">
    <subcellularLocation>
        <location evidence="1">Cell membrane</location>
        <topology evidence="1">Multi-pass membrane protein</topology>
    </subcellularLocation>
</comment>
<evidence type="ECO:0000256" key="5">
    <source>
        <dbReference type="ARBA" id="ARBA00022989"/>
    </source>
</evidence>
<feature type="transmembrane region" description="Helical" evidence="7">
    <location>
        <begin position="248"/>
        <end position="270"/>
    </location>
</feature>
<reference evidence="9 10" key="1">
    <citation type="submission" date="2023-05" db="EMBL/GenBank/DDBJ databases">
        <title>Chelatococcus sp. nov., a moderately thermophilic bacterium isolated from hot spring microbial mat.</title>
        <authorList>
            <person name="Hu C.-J."/>
            <person name="Li W.-J."/>
        </authorList>
    </citation>
    <scope>NUCLEOTIDE SEQUENCE [LARGE SCALE GENOMIC DNA]</scope>
    <source>
        <strain evidence="9 10">SYSU G07232</strain>
    </source>
</reference>
<feature type="transmembrane region" description="Helical" evidence="7">
    <location>
        <begin position="33"/>
        <end position="54"/>
    </location>
</feature>
<keyword evidence="4 7" id="KW-0812">Transmembrane</keyword>
<evidence type="ECO:0000313" key="9">
    <source>
        <dbReference type="EMBL" id="MDJ1159351.1"/>
    </source>
</evidence>
<sequence length="316" mass="33171">MTATLLLLAAVFAGAAAALGHVHRPGVAGEAGLAFWLATAGLWLLATVAVSRLARLEPRAPAARRVVDAAVPLAFGAFLFFLWEVIVVGAGVPAVLMPAPSAIAAKFVASLPTLGADFVQTFVKSVLSGYAIGCTAGFLTAIVADRVPFLKRGLLPLGNFVSALPVVGIAPIMVMWFGFDWPSKAAVVVVMTFFPMLVNTVAGLSAAGPLERDLMRSYAAGYWTTLLKLRLPAALPFVFNALKINSTLALIGAIVAEFFGTPVVGMGFRISIEVARLALDMVWAEIALAAIAGSLFYALVALAERGATFWHPSYRQ</sequence>
<dbReference type="InterPro" id="IPR035906">
    <property type="entry name" value="MetI-like_sf"/>
</dbReference>
<keyword evidence="2" id="KW-0813">Transport</keyword>
<feature type="transmembrane region" description="Helical" evidence="7">
    <location>
        <begin position="282"/>
        <end position="303"/>
    </location>
</feature>
<evidence type="ECO:0000256" key="2">
    <source>
        <dbReference type="ARBA" id="ARBA00022448"/>
    </source>
</evidence>
<gene>
    <name evidence="9" type="ORF">QNA08_14010</name>
</gene>
<evidence type="ECO:0000259" key="8">
    <source>
        <dbReference type="Pfam" id="PF00528"/>
    </source>
</evidence>
<feature type="transmembrane region" description="Helical" evidence="7">
    <location>
        <begin position="185"/>
        <end position="208"/>
    </location>
</feature>